<protein>
    <submittedName>
        <fullName evidence="14">TonB-dependent receptor</fullName>
    </submittedName>
</protein>
<dbReference type="RefSeq" id="WP_338394473.1">
    <property type="nucleotide sequence ID" value="NZ_AP025314.1"/>
</dbReference>
<dbReference type="GO" id="GO:0015344">
    <property type="term" value="F:siderophore uptake transmembrane transporter activity"/>
    <property type="evidence" value="ECO:0007669"/>
    <property type="project" value="TreeGrafter"/>
</dbReference>
<keyword evidence="7 10" id="KW-0472">Membrane</keyword>
<evidence type="ECO:0000313" key="15">
    <source>
        <dbReference type="Proteomes" id="UP001348817"/>
    </source>
</evidence>
<evidence type="ECO:0000256" key="2">
    <source>
        <dbReference type="ARBA" id="ARBA00022448"/>
    </source>
</evidence>
<dbReference type="Pfam" id="PF07715">
    <property type="entry name" value="Plug"/>
    <property type="match status" value="1"/>
</dbReference>
<dbReference type="AlphaFoldDB" id="A0AAU9CAR8"/>
<accession>A0AAU9CAR8</accession>
<dbReference type="InterPro" id="IPR012910">
    <property type="entry name" value="Plug_dom"/>
</dbReference>
<feature type="signal peptide" evidence="11">
    <location>
        <begin position="1"/>
        <end position="18"/>
    </location>
</feature>
<dbReference type="EMBL" id="AP025314">
    <property type="protein sequence ID" value="BDD09261.1"/>
    <property type="molecule type" value="Genomic_DNA"/>
</dbReference>
<dbReference type="GO" id="GO:0044718">
    <property type="term" value="P:siderophore transmembrane transport"/>
    <property type="evidence" value="ECO:0007669"/>
    <property type="project" value="TreeGrafter"/>
</dbReference>
<keyword evidence="4" id="KW-0812">Transmembrane</keyword>
<dbReference type="InterPro" id="IPR039426">
    <property type="entry name" value="TonB-dep_rcpt-like"/>
</dbReference>
<dbReference type="Pfam" id="PF00593">
    <property type="entry name" value="TonB_dep_Rec_b-barrel"/>
    <property type="match status" value="1"/>
</dbReference>
<gene>
    <name evidence="14" type="ORF">FUAX_16930</name>
</gene>
<keyword evidence="3" id="KW-1134">Transmembrane beta strand</keyword>
<evidence type="ECO:0000259" key="13">
    <source>
        <dbReference type="Pfam" id="PF07715"/>
    </source>
</evidence>
<evidence type="ECO:0000256" key="8">
    <source>
        <dbReference type="ARBA" id="ARBA00023170"/>
    </source>
</evidence>
<dbReference type="InterPro" id="IPR036942">
    <property type="entry name" value="Beta-barrel_TonB_sf"/>
</dbReference>
<feature type="domain" description="TonB-dependent receptor plug" evidence="13">
    <location>
        <begin position="133"/>
        <end position="214"/>
    </location>
</feature>
<keyword evidence="15" id="KW-1185">Reference proteome</keyword>
<keyword evidence="2" id="KW-0813">Transport</keyword>
<reference evidence="14 15" key="1">
    <citation type="submission" date="2021-12" db="EMBL/GenBank/DDBJ databases">
        <title>Genome sequencing of bacteria with rrn-lacking chromosome and rrn-plasmid.</title>
        <authorList>
            <person name="Anda M."/>
            <person name="Iwasaki W."/>
        </authorList>
    </citation>
    <scope>NUCLEOTIDE SEQUENCE [LARGE SCALE GENOMIC DNA]</scope>
    <source>
        <strain evidence="14 15">DSM 100852</strain>
    </source>
</reference>
<dbReference type="Gene3D" id="2.170.130.10">
    <property type="entry name" value="TonB-dependent receptor, plug domain"/>
    <property type="match status" value="1"/>
</dbReference>
<evidence type="ECO:0000256" key="9">
    <source>
        <dbReference type="ARBA" id="ARBA00023237"/>
    </source>
</evidence>
<evidence type="ECO:0000256" key="6">
    <source>
        <dbReference type="ARBA" id="ARBA00023077"/>
    </source>
</evidence>
<dbReference type="InterPro" id="IPR037066">
    <property type="entry name" value="Plug_dom_sf"/>
</dbReference>
<dbReference type="GO" id="GO:0009279">
    <property type="term" value="C:cell outer membrane"/>
    <property type="evidence" value="ECO:0007669"/>
    <property type="project" value="UniProtKB-SubCell"/>
</dbReference>
<evidence type="ECO:0000256" key="1">
    <source>
        <dbReference type="ARBA" id="ARBA00004571"/>
    </source>
</evidence>
<evidence type="ECO:0000313" key="14">
    <source>
        <dbReference type="EMBL" id="BDD09261.1"/>
    </source>
</evidence>
<dbReference type="PANTHER" id="PTHR30069:SF29">
    <property type="entry name" value="HEMOGLOBIN AND HEMOGLOBIN-HAPTOGLOBIN-BINDING PROTEIN 1-RELATED"/>
    <property type="match status" value="1"/>
</dbReference>
<name>A0AAU9CAR8_9BACT</name>
<evidence type="ECO:0000256" key="11">
    <source>
        <dbReference type="SAM" id="SignalP"/>
    </source>
</evidence>
<keyword evidence="6 10" id="KW-0798">TonB box</keyword>
<evidence type="ECO:0000256" key="4">
    <source>
        <dbReference type="ARBA" id="ARBA00022692"/>
    </source>
</evidence>
<dbReference type="KEGG" id="fax:FUAX_16930"/>
<feature type="chain" id="PRO_5043885600" evidence="11">
    <location>
        <begin position="19"/>
        <end position="776"/>
    </location>
</feature>
<feature type="domain" description="TonB-dependent receptor-like beta-barrel" evidence="12">
    <location>
        <begin position="324"/>
        <end position="545"/>
    </location>
</feature>
<evidence type="ECO:0000259" key="12">
    <source>
        <dbReference type="Pfam" id="PF00593"/>
    </source>
</evidence>
<comment type="similarity">
    <text evidence="10">Belongs to the TonB-dependent receptor family.</text>
</comment>
<keyword evidence="5 11" id="KW-0732">Signal</keyword>
<proteinExistence type="inferred from homology"/>
<evidence type="ECO:0000256" key="3">
    <source>
        <dbReference type="ARBA" id="ARBA00022452"/>
    </source>
</evidence>
<keyword evidence="8 14" id="KW-0675">Receptor</keyword>
<evidence type="ECO:0000256" key="5">
    <source>
        <dbReference type="ARBA" id="ARBA00022729"/>
    </source>
</evidence>
<dbReference type="InterPro" id="IPR000531">
    <property type="entry name" value="Beta-barrel_TonB"/>
</dbReference>
<dbReference type="Gene3D" id="2.40.170.20">
    <property type="entry name" value="TonB-dependent receptor, beta-barrel domain"/>
    <property type="match status" value="1"/>
</dbReference>
<evidence type="ECO:0000256" key="7">
    <source>
        <dbReference type="ARBA" id="ARBA00023136"/>
    </source>
</evidence>
<sequence length="776" mass="86830">MRFLAIVFFLFSSAAVFAQNSATFRAVVLTEDGKAVEFVQAVSEDGKTQALSDSVGRIVMKVPPKKLRIVFSHIGFLKKEKRYDFSTGDITDKIIMAYDDKTLGTVTVKGRRHHENASAIKLSGLEARNIPAPFSDFSAILGTLPGVVANNELSSSYSVRGGSFDENLVSVNGIPVYRPFLVRSGQQEGLSFVNPDMVDKVDFYSGGWGAEYGGKMSSNLLVAYREPDSLSASGEASLLGGSAAVGVRPWRNFSLVSGVRYKQSSYLLGTMETEGEYKPAFLDWQTFGTLILGEKTKLRFLTSYASNKYLVEPENRVTQFGTLDRIREFKVYFDGKEEMFYRTFQSGINLEHNFNSSFSGSFIASFVKAIERERYDIESAYWLSDITDKANGGSGEAEVIGVGTDYTHGRNRLNAEVLTLENKYRLEWGVAHVLKFGFGTNLRRVEDSVDEYRFIEDDGYAKVTHSVRAENDLRATELFAFVEDDWTLNDEISLSIGFRAVYSDVNGQTGFGPRAKVEYAPTGSPWVWRLSGGRYFQPLFYRETRRPDGTVNKDVDTPNAWHGILTADRDLSIWERPFKLSSSVYFKYSPDIVPFDLDDVRVRYYPDLEGKAYAYGLDVRISGEFVKGDESWFSLGLLSAKEKVGSATEYARRPTDQRLTLAMLFQDHIPNNPSLKVFVKGVYGTGLPLLAPGQEKGLPVGSGDDYKRLDVGFFKYLDLTLGSMPGKMAVGLEVLNMLGVRNTHSYLWVSDIQGGQYAVPNTLSQRFYNLKLRVEF</sequence>
<dbReference type="Proteomes" id="UP001348817">
    <property type="component" value="Chromosome"/>
</dbReference>
<organism evidence="14 15">
    <name type="scientific">Fulvitalea axinellae</name>
    <dbReference type="NCBI Taxonomy" id="1182444"/>
    <lineage>
        <taxon>Bacteria</taxon>
        <taxon>Pseudomonadati</taxon>
        <taxon>Bacteroidota</taxon>
        <taxon>Cytophagia</taxon>
        <taxon>Cytophagales</taxon>
        <taxon>Persicobacteraceae</taxon>
        <taxon>Fulvitalea</taxon>
    </lineage>
</organism>
<dbReference type="PANTHER" id="PTHR30069">
    <property type="entry name" value="TONB-DEPENDENT OUTER MEMBRANE RECEPTOR"/>
    <property type="match status" value="1"/>
</dbReference>
<keyword evidence="9" id="KW-0998">Cell outer membrane</keyword>
<dbReference type="SUPFAM" id="SSF56935">
    <property type="entry name" value="Porins"/>
    <property type="match status" value="1"/>
</dbReference>
<comment type="subcellular location">
    <subcellularLocation>
        <location evidence="1">Cell outer membrane</location>
        <topology evidence="1">Multi-pass membrane protein</topology>
    </subcellularLocation>
</comment>
<evidence type="ECO:0000256" key="10">
    <source>
        <dbReference type="RuleBase" id="RU003357"/>
    </source>
</evidence>